<evidence type="ECO:0000256" key="3">
    <source>
        <dbReference type="ARBA" id="ARBA00023315"/>
    </source>
</evidence>
<accession>A0AAU2JQJ2</accession>
<organism evidence="6">
    <name type="scientific">Streptomyces sp. NBC_00049</name>
    <dbReference type="NCBI Taxonomy" id="2903617"/>
    <lineage>
        <taxon>Bacteria</taxon>
        <taxon>Bacillati</taxon>
        <taxon>Actinomycetota</taxon>
        <taxon>Actinomycetes</taxon>
        <taxon>Kitasatosporales</taxon>
        <taxon>Streptomycetaceae</taxon>
        <taxon>Streptomyces</taxon>
    </lineage>
</organism>
<dbReference type="CDD" id="cd00827">
    <property type="entry name" value="init_cond_enzymes"/>
    <property type="match status" value="1"/>
</dbReference>
<proteinExistence type="predicted"/>
<dbReference type="AlphaFoldDB" id="A0AAU2JQJ2"/>
<dbReference type="GO" id="GO:0004315">
    <property type="term" value="F:3-oxoacyl-[acyl-carrier-protein] synthase activity"/>
    <property type="evidence" value="ECO:0007669"/>
    <property type="project" value="InterPro"/>
</dbReference>
<evidence type="ECO:0000256" key="2">
    <source>
        <dbReference type="ARBA" id="ARBA00022679"/>
    </source>
</evidence>
<dbReference type="GO" id="GO:0006633">
    <property type="term" value="P:fatty acid biosynthetic process"/>
    <property type="evidence" value="ECO:0007669"/>
    <property type="project" value="InterPro"/>
</dbReference>
<dbReference type="PANTHER" id="PTHR34069:SF2">
    <property type="entry name" value="BETA-KETOACYL-[ACYL-CARRIER-PROTEIN] SYNTHASE III"/>
    <property type="match status" value="1"/>
</dbReference>
<feature type="domain" description="Beta-ketoacyl-[acyl-carrier-protein] synthase III C-terminal" evidence="4">
    <location>
        <begin position="225"/>
        <end position="313"/>
    </location>
</feature>
<evidence type="ECO:0000259" key="5">
    <source>
        <dbReference type="Pfam" id="PF08545"/>
    </source>
</evidence>
<feature type="domain" description="Beta-ketoacyl-[acyl-carrier-protein] synthase III N-terminal" evidence="5">
    <location>
        <begin position="106"/>
        <end position="183"/>
    </location>
</feature>
<dbReference type="EMBL" id="CP108264">
    <property type="protein sequence ID" value="WTU74523.1"/>
    <property type="molecule type" value="Genomic_DNA"/>
</dbReference>
<dbReference type="InterPro" id="IPR016039">
    <property type="entry name" value="Thiolase-like"/>
</dbReference>
<dbReference type="InterPro" id="IPR013751">
    <property type="entry name" value="ACP_syn_III_N"/>
</dbReference>
<dbReference type="Gene3D" id="3.40.47.10">
    <property type="match status" value="2"/>
</dbReference>
<evidence type="ECO:0000256" key="1">
    <source>
        <dbReference type="ARBA" id="ARBA00022490"/>
    </source>
</evidence>
<dbReference type="PANTHER" id="PTHR34069">
    <property type="entry name" value="3-OXOACYL-[ACYL-CARRIER-PROTEIN] SYNTHASE 3"/>
    <property type="match status" value="1"/>
</dbReference>
<keyword evidence="2" id="KW-0808">Transferase</keyword>
<dbReference type="Pfam" id="PF08541">
    <property type="entry name" value="ACP_syn_III_C"/>
    <property type="match status" value="1"/>
</dbReference>
<reference evidence="6" key="1">
    <citation type="submission" date="2022-10" db="EMBL/GenBank/DDBJ databases">
        <title>The complete genomes of actinobacterial strains from the NBC collection.</title>
        <authorList>
            <person name="Joergensen T.S."/>
            <person name="Alvarez Arevalo M."/>
            <person name="Sterndorff E.B."/>
            <person name="Faurdal D."/>
            <person name="Vuksanovic O."/>
            <person name="Mourched A.-S."/>
            <person name="Charusanti P."/>
            <person name="Shaw S."/>
            <person name="Blin K."/>
            <person name="Weber T."/>
        </authorList>
    </citation>
    <scope>NUCLEOTIDE SEQUENCE</scope>
    <source>
        <strain evidence="6">NBC_00049</strain>
    </source>
</reference>
<keyword evidence="1" id="KW-0963">Cytoplasm</keyword>
<gene>
    <name evidence="6" type="ORF">OG327_14990</name>
</gene>
<dbReference type="InterPro" id="IPR013747">
    <property type="entry name" value="ACP_syn_III_C"/>
</dbReference>
<evidence type="ECO:0000313" key="6">
    <source>
        <dbReference type="EMBL" id="WTU74523.1"/>
    </source>
</evidence>
<sequence length="315" mass="33431">MGIADFAIEVPGGKLGIEEVSRESGIDVDKLGQVIRSGKFSVLGPGESAWSLGRDAAAKVLARVPVRPEEIGLVIYAGSSEWGKPFWSPAAKIAGELGIEHAHCYELSNFCNAGLAAVRIADDQIKAGTLKYALVVIADRLSQLVEYGTGYVELFNFADGAAAVLVSADARYELLGSAMRTDPAWVDAYYGEIKNGEVKVERGELGDGLGDAFIENFTTLTGKVLAEIGASAEDVAYFLVTHGNVNTHRDYLRALGVGEDRSVFNYETDGHLGGVDPLLSLEDLERAGRLNSGDLVVMATAGSGFTWGVTALRVV</sequence>
<keyword evidence="3" id="KW-0012">Acyltransferase</keyword>
<evidence type="ECO:0000259" key="4">
    <source>
        <dbReference type="Pfam" id="PF08541"/>
    </source>
</evidence>
<name>A0AAU2JQJ2_9ACTN</name>
<dbReference type="Pfam" id="PF08545">
    <property type="entry name" value="ACP_syn_III"/>
    <property type="match status" value="1"/>
</dbReference>
<protein>
    <submittedName>
        <fullName evidence="6">3-oxoacyl-ACP synthase</fullName>
    </submittedName>
</protein>
<dbReference type="SUPFAM" id="SSF53901">
    <property type="entry name" value="Thiolase-like"/>
    <property type="match status" value="1"/>
</dbReference>
<dbReference type="GO" id="GO:0044550">
    <property type="term" value="P:secondary metabolite biosynthetic process"/>
    <property type="evidence" value="ECO:0007669"/>
    <property type="project" value="TreeGrafter"/>
</dbReference>